<organism evidence="3 4">
    <name type="scientific">Paraliobacillus ryukyuensis</name>
    <dbReference type="NCBI Taxonomy" id="200904"/>
    <lineage>
        <taxon>Bacteria</taxon>
        <taxon>Bacillati</taxon>
        <taxon>Bacillota</taxon>
        <taxon>Bacilli</taxon>
        <taxon>Bacillales</taxon>
        <taxon>Bacillaceae</taxon>
        <taxon>Paraliobacillus</taxon>
    </lineage>
</organism>
<evidence type="ECO:0000259" key="2">
    <source>
        <dbReference type="Pfam" id="PF20157"/>
    </source>
</evidence>
<dbReference type="EMBL" id="QNRI01000002">
    <property type="protein sequence ID" value="RBP00734.1"/>
    <property type="molecule type" value="Genomic_DNA"/>
</dbReference>
<evidence type="ECO:0000313" key="3">
    <source>
        <dbReference type="EMBL" id="RBP00734.1"/>
    </source>
</evidence>
<dbReference type="AlphaFoldDB" id="A0A366EE92"/>
<dbReference type="PANTHER" id="PTHR41786">
    <property type="entry name" value="MOTILITY ACCESSORY FACTOR MAF"/>
    <property type="match status" value="1"/>
</dbReference>
<name>A0A366EE92_9BACI</name>
<dbReference type="Proteomes" id="UP000252254">
    <property type="component" value="Unassembled WGS sequence"/>
</dbReference>
<evidence type="ECO:0000259" key="1">
    <source>
        <dbReference type="Pfam" id="PF01973"/>
    </source>
</evidence>
<protein>
    <recommendedName>
        <fullName evidence="5">Motility associated factor glycosyltransferase family protein</fullName>
    </recommendedName>
</protein>
<evidence type="ECO:0008006" key="5">
    <source>
        <dbReference type="Google" id="ProtNLM"/>
    </source>
</evidence>
<dbReference type="RefSeq" id="WP_113867612.1">
    <property type="nucleotide sequence ID" value="NZ_BAABQN010000002.1"/>
</dbReference>
<sequence length="604" mass="69768">MRIENRDYLRRNDRQLLEKCNSISVNKEKIIVENSKKGIPTMKIKVGSQYNYIHSKYDPNSEATRITEDFKLDEEKDHILVFGFGLGYHLKALTNKYPNVSFTVYEPDMNILAAMLDTVSLEEQIGVNILSFMHRDNLEQEINKLKTVYSLKIQIYAHPFYQTHYSNELFHLYETLAKSLKNEKHRLATNLSFQKRWTINAIKNIPKIMQTPNILNDIDKDFFKGKTAILVSAGPSLDSEYEHLRFIKENKQAYIFSVGSAINSLIEHSIYPDAACTYDPTEKNKIVFEKIKEKGISDIPLIFGSTVGYETLENYPGNMLHMITSQDSVAPILLSESKDLDLVVDAPSIAVVTFQLLVKLGFKRIVLVGQNLAYEKEKMYASGISYAPETINKKLLKIENVEGEEVFTDDGFNRMKEHFEHYIAIANNVTVYNTSKGGARIDGAPFIPLEQVIHDCLKKDSIEVEWLSQNNNYSKEEVYKKTLNLYKAKDQLKLLLRDVQGLINTCKETIQLQTIEKKLVQFDKIFKKIRVNNYYTTIIRPMIRFQTEQLAKQSKKIKAETDIKNKVEKIDTYFGEYLTEIENHLTFTEPYVEELIEALNKDGD</sequence>
<dbReference type="Pfam" id="PF01973">
    <property type="entry name" value="MptE-like"/>
    <property type="match status" value="1"/>
</dbReference>
<proteinExistence type="predicted"/>
<comment type="caution">
    <text evidence="3">The sequence shown here is derived from an EMBL/GenBank/DDBJ whole genome shotgun (WGS) entry which is preliminary data.</text>
</comment>
<accession>A0A366EE92</accession>
<dbReference type="Pfam" id="PF20157">
    <property type="entry name" value="Maf_flag10_N"/>
    <property type="match status" value="1"/>
</dbReference>
<feature type="domain" description="Glycosyltransferase Maf N-terminal" evidence="2">
    <location>
        <begin position="50"/>
        <end position="118"/>
    </location>
</feature>
<reference evidence="3 4" key="1">
    <citation type="submission" date="2018-06" db="EMBL/GenBank/DDBJ databases">
        <title>Genomic Encyclopedia of Type Strains, Phase IV (KMG-IV): sequencing the most valuable type-strain genomes for metagenomic binning, comparative biology and taxonomic classification.</title>
        <authorList>
            <person name="Goeker M."/>
        </authorList>
    </citation>
    <scope>NUCLEOTIDE SEQUENCE [LARGE SCALE GENOMIC DNA]</scope>
    <source>
        <strain evidence="3 4">DSM 15140</strain>
    </source>
</reference>
<gene>
    <name evidence="3" type="ORF">DES48_102502</name>
</gene>
<feature type="domain" description="6-hydroxymethylpterin diphosphokinase MptE-like" evidence="1">
    <location>
        <begin position="200"/>
        <end position="376"/>
    </location>
</feature>
<dbReference type="OrthoDB" id="5291305at2"/>
<dbReference type="PANTHER" id="PTHR41786:SF1">
    <property type="entry name" value="6-HYDROXYMETHYLPTERIN DIPHOSPHOKINASE MPTE-LIKE DOMAIN-CONTAINING PROTEIN"/>
    <property type="match status" value="1"/>
</dbReference>
<dbReference type="InterPro" id="IPR045376">
    <property type="entry name" value="Maf_N"/>
</dbReference>
<keyword evidence="4" id="KW-1185">Reference proteome</keyword>
<evidence type="ECO:0000313" key="4">
    <source>
        <dbReference type="Proteomes" id="UP000252254"/>
    </source>
</evidence>
<dbReference type="InterPro" id="IPR002826">
    <property type="entry name" value="MptE-like"/>
</dbReference>